<dbReference type="NCBIfam" id="NF041492">
    <property type="entry name" value="MobF"/>
    <property type="match status" value="1"/>
</dbReference>
<dbReference type="CDD" id="cd18809">
    <property type="entry name" value="SF1_C_RecD"/>
    <property type="match status" value="1"/>
</dbReference>
<dbReference type="InterPro" id="IPR027417">
    <property type="entry name" value="P-loop_NTPase"/>
</dbReference>
<proteinExistence type="predicted"/>
<comment type="caution">
    <text evidence="3">The sequence shown here is derived from an EMBL/GenBank/DDBJ whole genome shotgun (WGS) entry which is preliminary data.</text>
</comment>
<dbReference type="Gene3D" id="3.40.50.300">
    <property type="entry name" value="P-loop containing nucleotide triphosphate hydrolases"/>
    <property type="match status" value="2"/>
</dbReference>
<organism evidence="3 4">
    <name type="scientific">Mycolicibacter arupensis</name>
    <dbReference type="NCBI Taxonomy" id="342002"/>
    <lineage>
        <taxon>Bacteria</taxon>
        <taxon>Bacillati</taxon>
        <taxon>Actinomycetota</taxon>
        <taxon>Actinomycetes</taxon>
        <taxon>Mycobacteriales</taxon>
        <taxon>Mycobacteriaceae</taxon>
        <taxon>Mycolicibacter</taxon>
    </lineage>
</organism>
<dbReference type="Gene3D" id="2.30.30.940">
    <property type="match status" value="1"/>
</dbReference>
<dbReference type="Proteomes" id="UP000321797">
    <property type="component" value="Unassembled WGS sequence"/>
</dbReference>
<dbReference type="SUPFAM" id="SSF55464">
    <property type="entry name" value="Origin of replication-binding domain, RBD-like"/>
    <property type="match status" value="1"/>
</dbReference>
<dbReference type="GO" id="GO:0004527">
    <property type="term" value="F:exonuclease activity"/>
    <property type="evidence" value="ECO:0007669"/>
    <property type="project" value="UniProtKB-KW"/>
</dbReference>
<accession>A0A5C7Y0V3</accession>
<dbReference type="Pfam" id="PF08751">
    <property type="entry name" value="TrwC"/>
    <property type="match status" value="1"/>
</dbReference>
<gene>
    <name evidence="3" type="ORF">E6Q54_13170</name>
</gene>
<dbReference type="EMBL" id="SSGD01000073">
    <property type="protein sequence ID" value="TXI55068.1"/>
    <property type="molecule type" value="Genomic_DNA"/>
</dbReference>
<dbReference type="RefSeq" id="WP_276761172.1">
    <property type="nucleotide sequence ID" value="NZ_SSGD01000073.1"/>
</dbReference>
<dbReference type="SUPFAM" id="SSF52540">
    <property type="entry name" value="P-loop containing nucleoside triphosphate hydrolases"/>
    <property type="match status" value="2"/>
</dbReference>
<keyword evidence="3" id="KW-0269">Exonuclease</keyword>
<feature type="domain" description="TrwC relaxase" evidence="2">
    <location>
        <begin position="10"/>
        <end position="433"/>
    </location>
</feature>
<feature type="region of interest" description="Disordered" evidence="1">
    <location>
        <begin position="1862"/>
        <end position="1881"/>
    </location>
</feature>
<keyword evidence="3" id="KW-0378">Hydrolase</keyword>
<feature type="region of interest" description="Disordered" evidence="1">
    <location>
        <begin position="1922"/>
        <end position="1946"/>
    </location>
</feature>
<name>A0A5C7Y0V3_9MYCO</name>
<reference evidence="3 4" key="1">
    <citation type="submission" date="2018-09" db="EMBL/GenBank/DDBJ databases">
        <title>Metagenome Assembled Genomes from an Advanced Water Purification Facility.</title>
        <authorList>
            <person name="Stamps B.W."/>
            <person name="Spear J.R."/>
        </authorList>
    </citation>
    <scope>NUCLEOTIDE SEQUENCE [LARGE SCALE GENOMIC DNA]</scope>
    <source>
        <strain evidence="3">Bin_29_2</strain>
    </source>
</reference>
<dbReference type="InterPro" id="IPR014862">
    <property type="entry name" value="TrwC"/>
</dbReference>
<evidence type="ECO:0000313" key="3">
    <source>
        <dbReference type="EMBL" id="TXI55068.1"/>
    </source>
</evidence>
<keyword evidence="3" id="KW-0540">Nuclease</keyword>
<protein>
    <submittedName>
        <fullName evidence="3">Exonuclease V subunit alpha</fullName>
    </submittedName>
</protein>
<feature type="compositionally biased region" description="Basic and acidic residues" evidence="1">
    <location>
        <begin position="1927"/>
        <end position="1946"/>
    </location>
</feature>
<evidence type="ECO:0000259" key="2">
    <source>
        <dbReference type="Pfam" id="PF08751"/>
    </source>
</evidence>
<dbReference type="Pfam" id="PF13604">
    <property type="entry name" value="AAA_30"/>
    <property type="match status" value="1"/>
</dbReference>
<evidence type="ECO:0000256" key="1">
    <source>
        <dbReference type="SAM" id="MobiDB-lite"/>
    </source>
</evidence>
<sequence>MTATLHKLTAGDGYTYLTRQVAAADSTERGRDSLADYYSAKGESPGRWLGSGLAALSDTGGRDVPTETVAAVWTVEESSPVSEDQMRALFGEGLHPNAVDITDYHLGRGAGERAAISAARLGTPFAIRSGETKFQQALAVAYREHNTETGQHWAAAIEPDVRATIRTRIARERFADEHGRPPADDRELSGYIARNTRAATTAVAGYDVTFSPVKSVSTLWAVAPLEVATTIEAAHDAAVADALAFLEERAAFTRTGHDGIAQVDTTGLIAAAFTHRDSRAGDPDLHTHVAISNKVAHVDAGGAQRWLALDGQPLHRVMVAASELYNTRLEAHLGQRLGLQFHEATPPGRGKRPIREVVGVSADLMGRWSSRRAAIEARTAELSKRFQADHGREPTNVEAIALAQQATLETREAKHEPRSVAEQRQTWRAEAIEILGSTHHLTQMLGATLAATPTRPAPQIDPQWIADRARDVLGTVALSRSVWQRHHVLAEAQRIVRKHGVAADDTLAGRITAAALHEAMSTPIARIGDAEMGEPAALRRRDGTSVYSRDGVALYTSHEIVAAERRLLDAAHRRDGRTVTTRDIELALSDATARGKTLNPGQVALVREMAAGGRRVALALAPAGSGKTTAMAALSHAWRSSGGNVVGLAPTAAAAINLGTDLGAPADTLDKYIQLTDNWAHSPEPEWFTGVDASTLLIVDEAGLAGTLQLDTVIGHALARGASVRLVGDDGQIASIAAGGILRDIATDTEALTLSQLVRFTTPDQGAASLALRAGDPAGIGYYIDHHRVHVGAEDTAADMAFQAWHTDTTNGNHSILLAPTNDLVDSLNARAQAARAADTLAADPTWTPGATTVLADGLPGYAGEIIRTRENARKLQLTGTDYVRNGYTYTITEVLDDGGVRARHNGTGRHITLPAGYVAEHVTLGYANTIDGAQGLTAGHSCHVVGAEHLSRQQLYVALSRARVENHLYLSTAEADPHRVLAPKATHPDTAVDVLTKILARDGAQVSATTADRQAADPVLRLGAAAGMYADALASLAEHRLGPDRLDALAVLAEGTHPGLAEASSWPVLRQHLALLACAGADPGEALTEAVARGGLDDAADPAAVLDWRIDPTGGHSAGVGPLRWLPAIPQILADDPQVGGYLTTRAHLVTELAEHIRTQAQSWTPATAPAWAAPLIHADAHGLAAEIAVFRAAHNVPAEDSRLLGAPLFAARPRAIAQLLLDAAIDTIGTHRPAMAQFAQLVDGIDPAIRTDSYWPALADHLATIAPVRPDLGALVREAADERPLPDELPAAALWWRLAGRLHHTTTLHAPHTRITPDWLPDLAAVFGTATAELITADPAWPGLVATIAAADPQRWTPADLLALAGEHLAEADPTHTEIAPQHYARLITASIDMITTADPHHAPLPEHPPLTPEEHEALAHLDPEQDHPDLHGDLDAVWTAPSPTELEPPIDGDYYPDPQADDLGHLAFEDLSATRTPPPPLPAALLDVAAVRTDYQQALDTYTTLADAVAAGTGPNTIAAADRIRDLRAAAEADRPYLSAVQDVMAAWAEAEAANDAAQAQVDWAQTQLDRLLVDPGADPLDVAAARAEITVRRMMLPDLSPAERFYPALTDATRARTQAAGGTIITDADVHTVRHDAEAQDLAALRAARTRMQDLRRDLDRAEYITAAAFTATNTSALDHILSAQHRTELDTELRALAAAGVTNTRNPLVLSSTRPDDPVQAVVATAAAQPFTVSVITTPPGPALDAAVAELEQAATAAGWQTHRYSSTDPAQSSVAELHQQITDTQWRPQTGDIIVIDSATDADPTMLADLAEHAAAGQARLILLDTTTPTWPPQPAHQLLQLLHTDLPWALTVTDPNSRIDRTRPPVTPGAPDLQPALTQIGRLDPTQLTDQLRAALDKREQLREQHRVSNDVHQVGGRFHGLDRGLEHDLAPRPDGLDL</sequence>
<evidence type="ECO:0000313" key="4">
    <source>
        <dbReference type="Proteomes" id="UP000321797"/>
    </source>
</evidence>